<dbReference type="SUPFAM" id="SSF56300">
    <property type="entry name" value="Metallo-dependent phosphatases"/>
    <property type="match status" value="1"/>
</dbReference>
<comment type="caution">
    <text evidence="1">The sequence shown here is derived from an EMBL/GenBank/DDBJ whole genome shotgun (WGS) entry which is preliminary data.</text>
</comment>
<organism evidence="1 2">
    <name type="scientific">Mycolicibacillus koreensis</name>
    <dbReference type="NCBI Taxonomy" id="1069220"/>
    <lineage>
        <taxon>Bacteria</taxon>
        <taxon>Bacillati</taxon>
        <taxon>Actinomycetota</taxon>
        <taxon>Actinomycetes</taxon>
        <taxon>Mycobacteriales</taxon>
        <taxon>Mycobacteriaceae</taxon>
        <taxon>Mycolicibacillus</taxon>
    </lineage>
</organism>
<dbReference type="Gene3D" id="3.60.21.10">
    <property type="match status" value="1"/>
</dbReference>
<dbReference type="Proteomes" id="UP000193577">
    <property type="component" value="Unassembled WGS sequence"/>
</dbReference>
<sequence length="158" mass="17290">MQRSGAPVVTGVYGNHCTADYMPEHDIVDLIGDRSLPARLTTFPQVSALSRPLSVLAVQGCVKYKEPTGDVLFTQEQYAQAIDPLPGADLVITHCPPAGVNDADDDAHRGITALRRWVDRHQPRWLLHGHTYENPPVSTHGRTAVHWISGLAVVDVQV</sequence>
<keyword evidence="2" id="KW-1185">Reference proteome</keyword>
<protein>
    <submittedName>
        <fullName evidence="1">Metallophosphoesterase</fullName>
    </submittedName>
</protein>
<accession>A0AA91SSI3</accession>
<proteinExistence type="predicted"/>
<name>A0AA91SSI3_9MYCO</name>
<dbReference type="EMBL" id="NCXO01000008">
    <property type="protein sequence ID" value="OSC34796.1"/>
    <property type="molecule type" value="Genomic_DNA"/>
</dbReference>
<dbReference type="AlphaFoldDB" id="A0AA91SSI3"/>
<evidence type="ECO:0000313" key="1">
    <source>
        <dbReference type="EMBL" id="OSC34796.1"/>
    </source>
</evidence>
<reference evidence="1 2" key="1">
    <citation type="submission" date="2017-04" db="EMBL/GenBank/DDBJ databases">
        <title>The new phylogeny of genus Mycobacterium.</title>
        <authorList>
            <person name="Tortoli E."/>
            <person name="Trovato A."/>
            <person name="Cirillo D.M."/>
        </authorList>
    </citation>
    <scope>NUCLEOTIDE SEQUENCE [LARGE SCALE GENOMIC DNA]</scope>
    <source>
        <strain evidence="1 2">KCTC 19819</strain>
    </source>
</reference>
<gene>
    <name evidence="1" type="ORF">B8W67_05585</name>
</gene>
<dbReference type="InterPro" id="IPR029052">
    <property type="entry name" value="Metallo-depent_PP-like"/>
</dbReference>
<evidence type="ECO:0000313" key="2">
    <source>
        <dbReference type="Proteomes" id="UP000193577"/>
    </source>
</evidence>